<dbReference type="EMBL" id="GBRD01013966">
    <property type="protein sequence ID" value="JAG51860.1"/>
    <property type="molecule type" value="Transcribed_RNA"/>
</dbReference>
<protein>
    <submittedName>
        <fullName evidence="2">Uncharacterized protein</fullName>
    </submittedName>
</protein>
<evidence type="ECO:0000256" key="1">
    <source>
        <dbReference type="SAM" id="MobiDB-lite"/>
    </source>
</evidence>
<dbReference type="EMBL" id="GBHO01035572">
    <property type="protein sequence ID" value="JAG08032.1"/>
    <property type="molecule type" value="Transcribed_RNA"/>
</dbReference>
<evidence type="ECO:0000313" key="2">
    <source>
        <dbReference type="EMBL" id="JAG08031.1"/>
    </source>
</evidence>
<sequence>MFCGYKFLVQARAMKQIKVLPLNRIEESRMALKLDDLIGKKKEVAQVLDLSKATANNADEFKKLMEKVPEFKIKPEKLKPEDVKIHDFTKKCRRKKKSKLPTVYQFADPLPDEMRSIRLEDLCPVNIQWNMLTTLRPKSKADTEYFSRSLQESHHPKPEPKAVSLDKERVRRLVELGKLEIATLEKEKKNPDASFMRKMKNRAGIQESRYISCTECGEDFCLKEVCMMFQYENFRREPMVETIGKKEPVEKRGRSLTKSRKKAKTRSKSKRKSTDRSNKARAEAAAKRKIREVEERRRLENRNRGLALAPNQRELWETTFKTKCQKKSKTEGALYRKRRSKSA</sequence>
<organism evidence="2">
    <name type="scientific">Lygus hesperus</name>
    <name type="common">Western plant bug</name>
    <dbReference type="NCBI Taxonomy" id="30085"/>
    <lineage>
        <taxon>Eukaryota</taxon>
        <taxon>Metazoa</taxon>
        <taxon>Ecdysozoa</taxon>
        <taxon>Arthropoda</taxon>
        <taxon>Hexapoda</taxon>
        <taxon>Insecta</taxon>
        <taxon>Pterygota</taxon>
        <taxon>Neoptera</taxon>
        <taxon>Paraneoptera</taxon>
        <taxon>Hemiptera</taxon>
        <taxon>Heteroptera</taxon>
        <taxon>Panheteroptera</taxon>
        <taxon>Cimicomorpha</taxon>
        <taxon>Miridae</taxon>
        <taxon>Mirini</taxon>
        <taxon>Lygus</taxon>
    </lineage>
</organism>
<feature type="compositionally biased region" description="Basic and acidic residues" evidence="1">
    <location>
        <begin position="272"/>
        <end position="303"/>
    </location>
</feature>
<feature type="compositionally biased region" description="Basic residues" evidence="1">
    <location>
        <begin position="254"/>
        <end position="271"/>
    </location>
</feature>
<evidence type="ECO:0000313" key="3">
    <source>
        <dbReference type="EMBL" id="JAG08032.1"/>
    </source>
</evidence>
<reference evidence="2" key="2">
    <citation type="submission" date="2014-07" db="EMBL/GenBank/DDBJ databases">
        <authorList>
            <person name="Hull J."/>
        </authorList>
    </citation>
    <scope>NUCLEOTIDE SEQUENCE</scope>
</reference>
<feature type="region of interest" description="Disordered" evidence="1">
    <location>
        <begin position="245"/>
        <end position="312"/>
    </location>
</feature>
<dbReference type="EMBL" id="GBHO01035573">
    <property type="protein sequence ID" value="JAG08031.1"/>
    <property type="molecule type" value="Transcribed_RNA"/>
</dbReference>
<dbReference type="AlphaFoldDB" id="A0A0A9WKU0"/>
<proteinExistence type="predicted"/>
<reference evidence="2" key="1">
    <citation type="journal article" date="2014" name="PLoS ONE">
        <title>Transcriptome-Based Identification of ABC Transporters in the Western Tarnished Plant Bug Lygus hesperus.</title>
        <authorList>
            <person name="Hull J.J."/>
            <person name="Chaney K."/>
            <person name="Geib S.M."/>
            <person name="Fabrick J.A."/>
            <person name="Brent C.S."/>
            <person name="Walsh D."/>
            <person name="Lavine L.C."/>
        </authorList>
    </citation>
    <scope>NUCLEOTIDE SEQUENCE</scope>
</reference>
<reference evidence="4" key="3">
    <citation type="submission" date="2014-09" db="EMBL/GenBank/DDBJ databases">
        <authorList>
            <person name="Magalhaes I.L.F."/>
            <person name="Oliveira U."/>
            <person name="Santos F.R."/>
            <person name="Vidigal T.H.D.A."/>
            <person name="Brescovit A.D."/>
            <person name="Santos A.J."/>
        </authorList>
    </citation>
    <scope>NUCLEOTIDE SEQUENCE</scope>
</reference>
<evidence type="ECO:0000313" key="4">
    <source>
        <dbReference type="EMBL" id="JAG51860.1"/>
    </source>
</evidence>
<name>A0A0A9WKU0_LYGHE</name>
<accession>A0A0A9WKU0</accession>
<gene>
    <name evidence="3" type="ORF">CM83_18751</name>
    <name evidence="2" type="ORF">CM83_18752</name>
</gene>